<comment type="subcellular location">
    <subcellularLocation>
        <location evidence="1">Membrane</location>
        <topology evidence="1">Single-pass type I membrane protein</topology>
    </subcellularLocation>
</comment>
<evidence type="ECO:0000313" key="21">
    <source>
        <dbReference type="RefSeq" id="XP_060672432.1"/>
    </source>
</evidence>
<evidence type="ECO:0000256" key="10">
    <source>
        <dbReference type="ARBA" id="ARBA00022989"/>
    </source>
</evidence>
<dbReference type="InterPro" id="IPR000719">
    <property type="entry name" value="Prot_kinase_dom"/>
</dbReference>
<feature type="compositionally biased region" description="Polar residues" evidence="16">
    <location>
        <begin position="1316"/>
        <end position="1325"/>
    </location>
</feature>
<feature type="chain" id="PRO_5045744802" description="non-specific serine/threonine protein kinase" evidence="18">
    <location>
        <begin position="33"/>
        <end position="1332"/>
    </location>
</feature>
<keyword evidence="3" id="KW-0723">Serine/threonine-protein kinase</keyword>
<keyword evidence="11 17" id="KW-0472">Membrane</keyword>
<dbReference type="GeneID" id="107423140"/>
<evidence type="ECO:0000256" key="15">
    <source>
        <dbReference type="PROSITE-ProRule" id="PRU10141"/>
    </source>
</evidence>
<dbReference type="InterPro" id="IPR025287">
    <property type="entry name" value="WAK_GUB"/>
</dbReference>
<gene>
    <name evidence="21" type="primary">LOC107423140</name>
</gene>
<comment type="catalytic activity">
    <reaction evidence="13">
        <text>L-threonyl-[protein] + ATP = O-phospho-L-threonyl-[protein] + ADP + H(+)</text>
        <dbReference type="Rhea" id="RHEA:46608"/>
        <dbReference type="Rhea" id="RHEA-COMP:11060"/>
        <dbReference type="Rhea" id="RHEA-COMP:11605"/>
        <dbReference type="ChEBI" id="CHEBI:15378"/>
        <dbReference type="ChEBI" id="CHEBI:30013"/>
        <dbReference type="ChEBI" id="CHEBI:30616"/>
        <dbReference type="ChEBI" id="CHEBI:61977"/>
        <dbReference type="ChEBI" id="CHEBI:456216"/>
        <dbReference type="EC" id="2.7.11.1"/>
    </reaction>
</comment>
<feature type="region of interest" description="Disordered" evidence="16">
    <location>
        <begin position="1310"/>
        <end position="1332"/>
    </location>
</feature>
<feature type="transmembrane region" description="Helical" evidence="17">
    <location>
        <begin position="957"/>
        <end position="980"/>
    </location>
</feature>
<dbReference type="InterPro" id="IPR011009">
    <property type="entry name" value="Kinase-like_dom_sf"/>
</dbReference>
<keyword evidence="12" id="KW-0325">Glycoprotein</keyword>
<evidence type="ECO:0000256" key="9">
    <source>
        <dbReference type="ARBA" id="ARBA00022840"/>
    </source>
</evidence>
<evidence type="ECO:0000256" key="13">
    <source>
        <dbReference type="ARBA" id="ARBA00047899"/>
    </source>
</evidence>
<evidence type="ECO:0000313" key="20">
    <source>
        <dbReference type="Proteomes" id="UP001652623"/>
    </source>
</evidence>
<name>A0ABM4A6S9_ZIZJJ</name>
<feature type="transmembrane region" description="Helical" evidence="17">
    <location>
        <begin position="288"/>
        <end position="309"/>
    </location>
</feature>
<feature type="domain" description="Protein kinase" evidence="19">
    <location>
        <begin position="1018"/>
        <end position="1308"/>
    </location>
</feature>
<dbReference type="PROSITE" id="PS00108">
    <property type="entry name" value="PROTEIN_KINASE_ST"/>
    <property type="match status" value="2"/>
</dbReference>
<keyword evidence="9 15" id="KW-0067">ATP-binding</keyword>
<sequence>MDANLLPSSSSSPISFILIFIFFLTIPQKSSGFFNGFSACSNRFICGNLTNVGYPFWGDGRPESCGYPHLHLNCERNIVTTIEIMNVKYQVLKLNLSTQILKIARADFLNGSCPSTESSQNPVFDSALFEYAQGYGNLTILYDCSSSGRFTFCPVKFHKRSGRFAAVSYRATNPLRNQNNQTGSSCSKIIVGVSQSYNSSEIKEALRKGFEVKYEVDNEYCNGCTGSGGVCGYESMKPTCYCENQSYGNGTCITSVQPSAQAPAPAMNTLHHGPFEVKAGSSLGRNSVIGIGAAIVVNSILAIVIVCFYKRECLTSKIAIFWKKDRREEFDVDAFLSNYGSFASRRYSYSNIKKMTNSFVEPIGKGGFGTVYKGKLHDGHPVAVKVLNESKGNGQEFINEVVSIGRTSHVNIITLLGFCYERTKRVLIYEYMANGSLDKFIFNKDSLNLNSQLDWKKLYDIAVGIARGLEYLHRGCGTRILHFDIKPQNILLDNEFCPKISDFGLAKLSQTKESIVSMMGARGTPGYIAPEVWSKNFGGASYKSDVYSYGMMVLEMVGGRKNIQPTASHTSQIYYPDWIYEDLELDKDLRNLEVKTEEEKEITRKMVLVSFWCIQINPLNRPSMSKVVEMLQGSLQSLQIPPKPILFSENISHELAISIHSFIFFTLQPLHEMNSKFYSFPPSPLLLPLILPLSCLLLFINFPPCWSLDMFTICSKQFSCGNISGIDYPFWGGDRRKDCGLPHLHLLCDGNLTTIQIMGIKYKVLDINQKDQILKISRNNLVSNYCSPNHPNTTFDPNQFQYAPDSREITILYDCPDENDPTGIHEGFNCPPGSAYKGGFITIERQHMICNGSLKVGFLRSYLEEETESNSAGKIEKALREGFGVKYKMDNKSCLDCTKSRGACGYDLLSNQTTCYCDGYDLSPRESTCPFSSSASPSPTGQLQDTQVAKSSLKRHLVIGILVAGLGLLIICSAILIFYIRNCRKDKTEKFDVEAFIRNYASLSPRRYSYTQVKRMTNSFADSIGKGGFGSVYKGKLPDGRIVAVKVLKESETNSGEDFINEVVSMGRTSHVNIVTLFGFCYEGTKRALIYDYMPNGSLDKFIFDQESLDATRCLEWKTLYEISLGIAQGLEYLHRGCNTRILHFDIKPQNILLDKDFCPKISDFGLAKLWLNKESIASVMSARGTAGYIAPEVFSRNFGGVSHKSDVYSYGMLVLEMVGGRKNMDPSISHTSGIYFPCWIYEYLKLDKDLRFLEVKTEEEEEMSRKMVLVSFWCIQINPSHRPPMSKVVEMLEGNLESVPIPPKPFLFSPPRSPQHSTSLSTIEGSLAESF</sequence>
<evidence type="ECO:0000256" key="8">
    <source>
        <dbReference type="ARBA" id="ARBA00022777"/>
    </source>
</evidence>
<dbReference type="EC" id="2.7.11.1" evidence="2"/>
<feature type="binding site" evidence="15">
    <location>
        <position position="385"/>
    </location>
    <ligand>
        <name>ATP</name>
        <dbReference type="ChEBI" id="CHEBI:30616"/>
    </ligand>
</feature>
<dbReference type="PROSITE" id="PS00107">
    <property type="entry name" value="PROTEIN_KINASE_ATP"/>
    <property type="match status" value="2"/>
</dbReference>
<accession>A0ABM4A6S9</accession>
<dbReference type="SUPFAM" id="SSF56112">
    <property type="entry name" value="Protein kinase-like (PK-like)"/>
    <property type="match status" value="2"/>
</dbReference>
<keyword evidence="4" id="KW-0808">Transferase</keyword>
<keyword evidence="6 18" id="KW-0732">Signal</keyword>
<dbReference type="InterPro" id="IPR045874">
    <property type="entry name" value="LRK10/LRL21-25-like"/>
</dbReference>
<keyword evidence="20" id="KW-1185">Reference proteome</keyword>
<dbReference type="PANTHER" id="PTHR27009">
    <property type="entry name" value="RUST RESISTANCE KINASE LR10-RELATED"/>
    <property type="match status" value="1"/>
</dbReference>
<evidence type="ECO:0000256" key="3">
    <source>
        <dbReference type="ARBA" id="ARBA00022527"/>
    </source>
</evidence>
<comment type="catalytic activity">
    <reaction evidence="14">
        <text>L-seryl-[protein] + ATP = O-phospho-L-seryl-[protein] + ADP + H(+)</text>
        <dbReference type="Rhea" id="RHEA:17989"/>
        <dbReference type="Rhea" id="RHEA-COMP:9863"/>
        <dbReference type="Rhea" id="RHEA-COMP:11604"/>
        <dbReference type="ChEBI" id="CHEBI:15378"/>
        <dbReference type="ChEBI" id="CHEBI:29999"/>
        <dbReference type="ChEBI" id="CHEBI:30616"/>
        <dbReference type="ChEBI" id="CHEBI:83421"/>
        <dbReference type="ChEBI" id="CHEBI:456216"/>
        <dbReference type="EC" id="2.7.11.1"/>
    </reaction>
</comment>
<dbReference type="InterPro" id="IPR032872">
    <property type="entry name" value="WAK_assoc_C"/>
</dbReference>
<keyword evidence="7 15" id="KW-0547">Nucleotide-binding</keyword>
<evidence type="ECO:0000256" key="11">
    <source>
        <dbReference type="ARBA" id="ARBA00023136"/>
    </source>
</evidence>
<dbReference type="PROSITE" id="PS50011">
    <property type="entry name" value="PROTEIN_KINASE_DOM"/>
    <property type="match status" value="2"/>
</dbReference>
<evidence type="ECO:0000256" key="16">
    <source>
        <dbReference type="SAM" id="MobiDB-lite"/>
    </source>
</evidence>
<evidence type="ECO:0000256" key="2">
    <source>
        <dbReference type="ARBA" id="ARBA00012513"/>
    </source>
</evidence>
<dbReference type="InterPro" id="IPR008271">
    <property type="entry name" value="Ser/Thr_kinase_AS"/>
</dbReference>
<evidence type="ECO:0000256" key="1">
    <source>
        <dbReference type="ARBA" id="ARBA00004479"/>
    </source>
</evidence>
<feature type="domain" description="Protein kinase" evidence="19">
    <location>
        <begin position="357"/>
        <end position="635"/>
    </location>
</feature>
<evidence type="ECO:0000256" key="5">
    <source>
        <dbReference type="ARBA" id="ARBA00022692"/>
    </source>
</evidence>
<proteinExistence type="predicted"/>
<evidence type="ECO:0000256" key="18">
    <source>
        <dbReference type="SAM" id="SignalP"/>
    </source>
</evidence>
<reference evidence="21" key="1">
    <citation type="submission" date="2025-08" db="UniProtKB">
        <authorList>
            <consortium name="RefSeq"/>
        </authorList>
    </citation>
    <scope>IDENTIFICATION</scope>
    <source>
        <tissue evidence="21">Seedling</tissue>
    </source>
</reference>
<protein>
    <recommendedName>
        <fullName evidence="2">non-specific serine/threonine protein kinase</fullName>
        <ecNumber evidence="2">2.7.11.1</ecNumber>
    </recommendedName>
</protein>
<dbReference type="Pfam" id="PF00069">
    <property type="entry name" value="Pkinase"/>
    <property type="match status" value="2"/>
</dbReference>
<keyword evidence="5 17" id="KW-0812">Transmembrane</keyword>
<evidence type="ECO:0000256" key="17">
    <source>
        <dbReference type="SAM" id="Phobius"/>
    </source>
</evidence>
<evidence type="ECO:0000259" key="19">
    <source>
        <dbReference type="PROSITE" id="PS50011"/>
    </source>
</evidence>
<feature type="signal peptide" evidence="18">
    <location>
        <begin position="1"/>
        <end position="32"/>
    </location>
</feature>
<keyword evidence="10 17" id="KW-1133">Transmembrane helix</keyword>
<dbReference type="InterPro" id="IPR017441">
    <property type="entry name" value="Protein_kinase_ATP_BS"/>
</dbReference>
<evidence type="ECO:0000256" key="12">
    <source>
        <dbReference type="ARBA" id="ARBA00023180"/>
    </source>
</evidence>
<evidence type="ECO:0000256" key="4">
    <source>
        <dbReference type="ARBA" id="ARBA00022679"/>
    </source>
</evidence>
<dbReference type="Gene3D" id="1.10.510.10">
    <property type="entry name" value="Transferase(Phosphotransferase) domain 1"/>
    <property type="match status" value="2"/>
</dbReference>
<dbReference type="Pfam" id="PF14380">
    <property type="entry name" value="WAK_assoc"/>
    <property type="match status" value="2"/>
</dbReference>
<dbReference type="Gene3D" id="3.30.200.20">
    <property type="entry name" value="Phosphorylase Kinase, domain 1"/>
    <property type="match status" value="2"/>
</dbReference>
<dbReference type="RefSeq" id="XP_060672432.1">
    <property type="nucleotide sequence ID" value="XM_060816449.1"/>
</dbReference>
<evidence type="ECO:0000256" key="14">
    <source>
        <dbReference type="ARBA" id="ARBA00048679"/>
    </source>
</evidence>
<evidence type="ECO:0000256" key="6">
    <source>
        <dbReference type="ARBA" id="ARBA00022729"/>
    </source>
</evidence>
<dbReference type="Pfam" id="PF13947">
    <property type="entry name" value="GUB_WAK_bind"/>
    <property type="match status" value="2"/>
</dbReference>
<dbReference type="Proteomes" id="UP001652623">
    <property type="component" value="Chromosome 4"/>
</dbReference>
<organism evidence="20 21">
    <name type="scientific">Ziziphus jujuba</name>
    <name type="common">Chinese jujube</name>
    <name type="synonym">Ziziphus sativa</name>
    <dbReference type="NCBI Taxonomy" id="326968"/>
    <lineage>
        <taxon>Eukaryota</taxon>
        <taxon>Viridiplantae</taxon>
        <taxon>Streptophyta</taxon>
        <taxon>Embryophyta</taxon>
        <taxon>Tracheophyta</taxon>
        <taxon>Spermatophyta</taxon>
        <taxon>Magnoliopsida</taxon>
        <taxon>eudicotyledons</taxon>
        <taxon>Gunneridae</taxon>
        <taxon>Pentapetalae</taxon>
        <taxon>rosids</taxon>
        <taxon>fabids</taxon>
        <taxon>Rosales</taxon>
        <taxon>Rhamnaceae</taxon>
        <taxon>Paliureae</taxon>
        <taxon>Ziziphus</taxon>
    </lineage>
</organism>
<keyword evidence="8" id="KW-0418">Kinase</keyword>
<evidence type="ECO:0000256" key="7">
    <source>
        <dbReference type="ARBA" id="ARBA00022741"/>
    </source>
</evidence>
<feature type="binding site" evidence="15">
    <location>
        <position position="1046"/>
    </location>
    <ligand>
        <name>ATP</name>
        <dbReference type="ChEBI" id="CHEBI:30616"/>
    </ligand>
</feature>
<dbReference type="CDD" id="cd14066">
    <property type="entry name" value="STKc_IRAK"/>
    <property type="match status" value="1"/>
</dbReference>
<dbReference type="SMART" id="SM00220">
    <property type="entry name" value="S_TKc"/>
    <property type="match status" value="2"/>
</dbReference>